<reference evidence="1 3" key="1">
    <citation type="submission" date="2019-04" db="EMBL/GenBank/DDBJ databases">
        <title>Draft genome of the big-headed turtle Platysternon megacephalum.</title>
        <authorList>
            <person name="Gong S."/>
        </authorList>
    </citation>
    <scope>NUCLEOTIDE SEQUENCE [LARGE SCALE GENOMIC DNA]</scope>
    <source>
        <strain evidence="1">DO16091913</strain>
        <tissue evidence="1">Muscle</tissue>
    </source>
</reference>
<name>A0A4D9DPY1_9SAUR</name>
<sequence length="116" mass="12422">MLLHRGKPPLMPMWGSPLSTSEQITESPAVQDALWPMRGWRSAQTIPEALTAALCIVLTGQWVRLGVSGLNEPQGAAQGCEEARELAHCVPPAPEGGEGFSFPSPWLSVPTAMFSL</sequence>
<gene>
    <name evidence="1" type="ORF">DR999_PMT20629</name>
    <name evidence="2" type="ORF">DR999_PMT20637</name>
</gene>
<evidence type="ECO:0000313" key="3">
    <source>
        <dbReference type="Proteomes" id="UP000297703"/>
    </source>
</evidence>
<dbReference type="EMBL" id="QXTE01000484">
    <property type="protein sequence ID" value="TFJ97527.1"/>
    <property type="molecule type" value="Genomic_DNA"/>
</dbReference>
<evidence type="ECO:0000313" key="1">
    <source>
        <dbReference type="EMBL" id="TFJ97519.1"/>
    </source>
</evidence>
<dbReference type="AlphaFoldDB" id="A0A4D9DPY1"/>
<proteinExistence type="predicted"/>
<reference evidence="1 3" key="2">
    <citation type="submission" date="2019-04" db="EMBL/GenBank/DDBJ databases">
        <title>The genome sequence of big-headed turtle.</title>
        <authorList>
            <person name="Gong S."/>
        </authorList>
    </citation>
    <scope>NUCLEOTIDE SEQUENCE [LARGE SCALE GENOMIC DNA]</scope>
    <source>
        <strain evidence="1">DO16091913</strain>
        <tissue evidence="1">Muscle</tissue>
    </source>
</reference>
<dbReference type="Proteomes" id="UP000297703">
    <property type="component" value="Unassembled WGS sequence"/>
</dbReference>
<organism evidence="1 3">
    <name type="scientific">Platysternon megacephalum</name>
    <name type="common">big-headed turtle</name>
    <dbReference type="NCBI Taxonomy" id="55544"/>
    <lineage>
        <taxon>Eukaryota</taxon>
        <taxon>Metazoa</taxon>
        <taxon>Chordata</taxon>
        <taxon>Craniata</taxon>
        <taxon>Vertebrata</taxon>
        <taxon>Euteleostomi</taxon>
        <taxon>Archelosauria</taxon>
        <taxon>Testudinata</taxon>
        <taxon>Testudines</taxon>
        <taxon>Cryptodira</taxon>
        <taxon>Durocryptodira</taxon>
        <taxon>Testudinoidea</taxon>
        <taxon>Platysternidae</taxon>
        <taxon>Platysternon</taxon>
    </lineage>
</organism>
<comment type="caution">
    <text evidence="1">The sequence shown here is derived from an EMBL/GenBank/DDBJ whole genome shotgun (WGS) entry which is preliminary data.</text>
</comment>
<accession>A0A4D9DPY1</accession>
<keyword evidence="3" id="KW-1185">Reference proteome</keyword>
<dbReference type="EMBL" id="QXTE01000484">
    <property type="protein sequence ID" value="TFJ97519.1"/>
    <property type="molecule type" value="Genomic_DNA"/>
</dbReference>
<protein>
    <submittedName>
        <fullName evidence="1">Arachidonate 15-lipoxygenase B-like</fullName>
    </submittedName>
    <submittedName>
        <fullName evidence="2">Zinc finger protein 501-like protein</fullName>
    </submittedName>
</protein>
<evidence type="ECO:0000313" key="2">
    <source>
        <dbReference type="EMBL" id="TFJ97527.1"/>
    </source>
</evidence>